<dbReference type="EMBL" id="UOFL01000141">
    <property type="protein sequence ID" value="VAW77852.1"/>
    <property type="molecule type" value="Genomic_DNA"/>
</dbReference>
<keyword evidence="2" id="KW-0548">Nucleotidyltransferase</keyword>
<dbReference type="InterPro" id="IPR036597">
    <property type="entry name" value="Fido-like_dom_sf"/>
</dbReference>
<sequence>MAKNPYLIPGTDILKNRLDITNKEELNLRERLASAGRIEQLQRQPFPTPLDYEALKKIHHIIFQDLYDWAGKPRTIGITKPEPLLSGNSVEYPIPIPIIHNQR</sequence>
<dbReference type="GO" id="GO:0051302">
    <property type="term" value="P:regulation of cell division"/>
    <property type="evidence" value="ECO:0007669"/>
    <property type="project" value="TreeGrafter"/>
</dbReference>
<evidence type="ECO:0000256" key="4">
    <source>
        <dbReference type="ARBA" id="ARBA00022840"/>
    </source>
</evidence>
<dbReference type="AlphaFoldDB" id="A0A3B0YRI6"/>
<protein>
    <recommendedName>
        <fullName evidence="6">Cell filamentation protein Fic</fullName>
    </recommendedName>
</protein>
<evidence type="ECO:0000256" key="3">
    <source>
        <dbReference type="ARBA" id="ARBA00022741"/>
    </source>
</evidence>
<dbReference type="PANTHER" id="PTHR39560">
    <property type="entry name" value="PROTEIN ADENYLYLTRANSFERASE FIC-RELATED"/>
    <property type="match status" value="1"/>
</dbReference>
<dbReference type="Gene3D" id="1.10.3290.10">
    <property type="entry name" value="Fido-like domain"/>
    <property type="match status" value="1"/>
</dbReference>
<evidence type="ECO:0008006" key="6">
    <source>
        <dbReference type="Google" id="ProtNLM"/>
    </source>
</evidence>
<reference evidence="5" key="1">
    <citation type="submission" date="2018-06" db="EMBL/GenBank/DDBJ databases">
        <authorList>
            <person name="Zhirakovskaya E."/>
        </authorList>
    </citation>
    <scope>NUCLEOTIDE SEQUENCE</scope>
</reference>
<accession>A0A3B0YRI6</accession>
<name>A0A3B0YRI6_9ZZZZ</name>
<evidence type="ECO:0000256" key="1">
    <source>
        <dbReference type="ARBA" id="ARBA00022679"/>
    </source>
</evidence>
<proteinExistence type="predicted"/>
<keyword evidence="4" id="KW-0067">ATP-binding</keyword>
<keyword evidence="3" id="KW-0547">Nucleotide-binding</keyword>
<evidence type="ECO:0000313" key="5">
    <source>
        <dbReference type="EMBL" id="VAW77852.1"/>
    </source>
</evidence>
<dbReference type="GO" id="GO:0005524">
    <property type="term" value="F:ATP binding"/>
    <property type="evidence" value="ECO:0007669"/>
    <property type="project" value="UniProtKB-KW"/>
</dbReference>
<dbReference type="GO" id="GO:0016779">
    <property type="term" value="F:nucleotidyltransferase activity"/>
    <property type="evidence" value="ECO:0007669"/>
    <property type="project" value="UniProtKB-KW"/>
</dbReference>
<dbReference type="PANTHER" id="PTHR39560:SF1">
    <property type="entry name" value="PROTEIN ADENYLYLTRANSFERASE FIC-RELATED"/>
    <property type="match status" value="1"/>
</dbReference>
<evidence type="ECO:0000256" key="2">
    <source>
        <dbReference type="ARBA" id="ARBA00022695"/>
    </source>
</evidence>
<gene>
    <name evidence="5" type="ORF">MNBD_GAMMA12-2198</name>
</gene>
<dbReference type="SUPFAM" id="SSF140931">
    <property type="entry name" value="Fic-like"/>
    <property type="match status" value="1"/>
</dbReference>
<organism evidence="5">
    <name type="scientific">hydrothermal vent metagenome</name>
    <dbReference type="NCBI Taxonomy" id="652676"/>
    <lineage>
        <taxon>unclassified sequences</taxon>
        <taxon>metagenomes</taxon>
        <taxon>ecological metagenomes</taxon>
    </lineage>
</organism>
<keyword evidence="1" id="KW-0808">Transferase</keyword>